<dbReference type="AlphaFoldDB" id="A0A2S6HHN0"/>
<keyword evidence="4" id="KW-0472">Membrane</keyword>
<dbReference type="PANTHER" id="PTHR30026">
    <property type="entry name" value="OUTER MEMBRANE PROTEIN TOLC"/>
    <property type="match status" value="1"/>
</dbReference>
<keyword evidence="2" id="KW-1134">Transmembrane beta strand</keyword>
<keyword evidence="9" id="KW-1185">Reference proteome</keyword>
<evidence type="ECO:0000313" key="9">
    <source>
        <dbReference type="Proteomes" id="UP000237749"/>
    </source>
</evidence>
<evidence type="ECO:0000256" key="2">
    <source>
        <dbReference type="ARBA" id="ARBA00022452"/>
    </source>
</evidence>
<dbReference type="GO" id="GO:0015562">
    <property type="term" value="F:efflux transmembrane transporter activity"/>
    <property type="evidence" value="ECO:0007669"/>
    <property type="project" value="InterPro"/>
</dbReference>
<proteinExistence type="predicted"/>
<dbReference type="GO" id="GO:0009279">
    <property type="term" value="C:cell outer membrane"/>
    <property type="evidence" value="ECO:0007669"/>
    <property type="project" value="UniProtKB-SubCell"/>
</dbReference>
<dbReference type="RefSeq" id="WP_104439495.1">
    <property type="nucleotide sequence ID" value="NZ_PTJA01000017.1"/>
</dbReference>
<dbReference type="GO" id="GO:0015288">
    <property type="term" value="F:porin activity"/>
    <property type="evidence" value="ECO:0007669"/>
    <property type="project" value="TreeGrafter"/>
</dbReference>
<name>A0A2S6HHN0_9FIRM</name>
<keyword evidence="3" id="KW-0812">Transmembrane</keyword>
<organism evidence="8 9">
    <name type="scientific">Lacrimispora xylanisolvens</name>
    <dbReference type="NCBI Taxonomy" id="384636"/>
    <lineage>
        <taxon>Bacteria</taxon>
        <taxon>Bacillati</taxon>
        <taxon>Bacillota</taxon>
        <taxon>Clostridia</taxon>
        <taxon>Lachnospirales</taxon>
        <taxon>Lachnospiraceae</taxon>
        <taxon>Lacrimispora</taxon>
    </lineage>
</organism>
<dbReference type="Proteomes" id="UP000237749">
    <property type="component" value="Unassembled WGS sequence"/>
</dbReference>
<dbReference type="SUPFAM" id="SSF56954">
    <property type="entry name" value="Outer membrane efflux proteins (OEP)"/>
    <property type="match status" value="1"/>
</dbReference>
<keyword evidence="5" id="KW-0998">Cell outer membrane</keyword>
<dbReference type="EMBL" id="PTJA01000017">
    <property type="protein sequence ID" value="PPK76893.1"/>
    <property type="molecule type" value="Genomic_DNA"/>
</dbReference>
<dbReference type="GO" id="GO:1990281">
    <property type="term" value="C:efflux pump complex"/>
    <property type="evidence" value="ECO:0007669"/>
    <property type="project" value="TreeGrafter"/>
</dbReference>
<evidence type="ECO:0000313" key="8">
    <source>
        <dbReference type="EMBL" id="PPK76893.1"/>
    </source>
</evidence>
<protein>
    <submittedName>
        <fullName evidence="8">Outer membrane efflux protein</fullName>
    </submittedName>
</protein>
<dbReference type="PANTHER" id="PTHR30026:SF20">
    <property type="entry name" value="OUTER MEMBRANE PROTEIN TOLC"/>
    <property type="match status" value="1"/>
</dbReference>
<evidence type="ECO:0000256" key="4">
    <source>
        <dbReference type="ARBA" id="ARBA00023136"/>
    </source>
</evidence>
<evidence type="ECO:0000256" key="1">
    <source>
        <dbReference type="ARBA" id="ARBA00004442"/>
    </source>
</evidence>
<feature type="coiled-coil region" evidence="6">
    <location>
        <begin position="79"/>
        <end position="106"/>
    </location>
</feature>
<gene>
    <name evidence="8" type="ORF">BXY41_117122</name>
</gene>
<evidence type="ECO:0000256" key="6">
    <source>
        <dbReference type="SAM" id="Coils"/>
    </source>
</evidence>
<comment type="caution">
    <text evidence="8">The sequence shown here is derived from an EMBL/GenBank/DDBJ whole genome shotgun (WGS) entry which is preliminary data.</text>
</comment>
<sequence length="400" mass="44206">MRKKWSLPIFIAAMITTCTAFPAFAAGPGQAENPIPQEVTQEKWDRLNDQTIEFDELPDLIRYFNPAMKNAETSFSTALDDYQYIIDKMRRQVKDLQTDADEAKKSGALNTPTGAEQYGALNSAIKQLKVAADQQQRSIDYMNRMDSSARSDINRGVKSYTYYANQTMIGFNSAQASRAMVEKVVELSNAAYEAQSLSLGVGMATEADVLSAQKDLLSAKGSLIKINSTIDNLSRSLCLMTGYSSDSAPSIGGLPQLTDEMIAALNLEADSDKAVSNNYDVISARHDSSGKTTTGMKNKDQNVSDAEQNVKITMQAYYQGILQSKSAYEAANTAFQKATLEKDKADRSFNLKMISKIQYLQAQMAYLKAQGEKDSAYNTYYQAYNTYQWAIQGIIMDSAK</sequence>
<keyword evidence="6" id="KW-0175">Coiled coil</keyword>
<evidence type="ECO:0000256" key="5">
    <source>
        <dbReference type="ARBA" id="ARBA00023237"/>
    </source>
</evidence>
<accession>A0A2S6HHN0</accession>
<keyword evidence="7" id="KW-0732">Signal</keyword>
<dbReference type="InterPro" id="IPR051906">
    <property type="entry name" value="TolC-like"/>
</dbReference>
<evidence type="ECO:0000256" key="3">
    <source>
        <dbReference type="ARBA" id="ARBA00022692"/>
    </source>
</evidence>
<comment type="subcellular location">
    <subcellularLocation>
        <location evidence="1">Cell outer membrane</location>
    </subcellularLocation>
</comment>
<feature type="chain" id="PRO_5018213621" evidence="7">
    <location>
        <begin position="26"/>
        <end position="400"/>
    </location>
</feature>
<feature type="signal peptide" evidence="7">
    <location>
        <begin position="1"/>
        <end position="25"/>
    </location>
</feature>
<reference evidence="8 9" key="1">
    <citation type="submission" date="2018-02" db="EMBL/GenBank/DDBJ databases">
        <title>Genomic Encyclopedia of Archaeal and Bacterial Type Strains, Phase II (KMG-II): from individual species to whole genera.</title>
        <authorList>
            <person name="Goeker M."/>
        </authorList>
    </citation>
    <scope>NUCLEOTIDE SEQUENCE [LARGE SCALE GENOMIC DNA]</scope>
    <source>
        <strain evidence="8 9">DSM 3808</strain>
    </source>
</reference>
<dbReference type="OrthoDB" id="2020175at2"/>
<dbReference type="Gene3D" id="1.20.1600.10">
    <property type="entry name" value="Outer membrane efflux proteins (OEP)"/>
    <property type="match status" value="1"/>
</dbReference>
<evidence type="ECO:0000256" key="7">
    <source>
        <dbReference type="SAM" id="SignalP"/>
    </source>
</evidence>